<dbReference type="Pfam" id="PF01575">
    <property type="entry name" value="MaoC_dehydratas"/>
    <property type="match status" value="1"/>
</dbReference>
<proteinExistence type="predicted"/>
<keyword evidence="1" id="KW-0456">Lyase</keyword>
<dbReference type="GO" id="GO:0019171">
    <property type="term" value="F:(3R)-hydroxyacyl-[acyl-carrier-protein] dehydratase activity"/>
    <property type="evidence" value="ECO:0007669"/>
    <property type="project" value="TreeGrafter"/>
</dbReference>
<protein>
    <submittedName>
        <fullName evidence="3">MaoC family dehydratase</fullName>
    </submittedName>
</protein>
<dbReference type="SUPFAM" id="SSF54637">
    <property type="entry name" value="Thioesterase/thiol ester dehydrase-isomerase"/>
    <property type="match status" value="1"/>
</dbReference>
<evidence type="ECO:0000256" key="1">
    <source>
        <dbReference type="ARBA" id="ARBA00023239"/>
    </source>
</evidence>
<comment type="caution">
    <text evidence="3">The sequence shown here is derived from an EMBL/GenBank/DDBJ whole genome shotgun (WGS) entry which is preliminary data.</text>
</comment>
<dbReference type="InterPro" id="IPR050965">
    <property type="entry name" value="UPF0336/Enoyl-CoA_hydratase"/>
</dbReference>
<dbReference type="GO" id="GO:0006633">
    <property type="term" value="P:fatty acid biosynthetic process"/>
    <property type="evidence" value="ECO:0007669"/>
    <property type="project" value="TreeGrafter"/>
</dbReference>
<dbReference type="InterPro" id="IPR002539">
    <property type="entry name" value="MaoC-like_dom"/>
</dbReference>
<evidence type="ECO:0000313" key="3">
    <source>
        <dbReference type="EMBL" id="MBC5733099.1"/>
    </source>
</evidence>
<organism evidence="3 4">
    <name type="scientific">Lawsonibacter hominis</name>
    <dbReference type="NCBI Taxonomy" id="2763053"/>
    <lineage>
        <taxon>Bacteria</taxon>
        <taxon>Bacillati</taxon>
        <taxon>Bacillota</taxon>
        <taxon>Clostridia</taxon>
        <taxon>Eubacteriales</taxon>
        <taxon>Oscillospiraceae</taxon>
        <taxon>Lawsonibacter</taxon>
    </lineage>
</organism>
<evidence type="ECO:0000259" key="2">
    <source>
        <dbReference type="Pfam" id="PF01575"/>
    </source>
</evidence>
<dbReference type="EMBL" id="JACOPP010000004">
    <property type="protein sequence ID" value="MBC5733099.1"/>
    <property type="molecule type" value="Genomic_DNA"/>
</dbReference>
<dbReference type="CDD" id="cd03449">
    <property type="entry name" value="R_hydratase"/>
    <property type="match status" value="1"/>
</dbReference>
<sequence>MQGLTMQELKLGQSASTSKTISEADVYLFAGITGDLNPAHVNEPYAEETRFGGRIAHGMLSAGLISAVIGMQLPGPGTIYMGQDLKFLAPVRMGDTVTATVTVRELDPARNRVVLETTCENQAGKRLIAGQALVMPPGA</sequence>
<dbReference type="RefSeq" id="WP_186906989.1">
    <property type="nucleotide sequence ID" value="NZ_JACOPP010000004.1"/>
</dbReference>
<dbReference type="AlphaFoldDB" id="A0A8J6MA06"/>
<reference evidence="3" key="1">
    <citation type="submission" date="2020-08" db="EMBL/GenBank/DDBJ databases">
        <title>Genome public.</title>
        <authorList>
            <person name="Liu C."/>
            <person name="Sun Q."/>
        </authorList>
    </citation>
    <scope>NUCLEOTIDE SEQUENCE</scope>
    <source>
        <strain evidence="3">NSJ-51</strain>
    </source>
</reference>
<feature type="domain" description="MaoC-like" evidence="2">
    <location>
        <begin position="15"/>
        <end position="119"/>
    </location>
</feature>
<dbReference type="InterPro" id="IPR029069">
    <property type="entry name" value="HotDog_dom_sf"/>
</dbReference>
<gene>
    <name evidence="3" type="ORF">H8S57_05080</name>
</gene>
<name>A0A8J6MA06_9FIRM</name>
<evidence type="ECO:0000313" key="4">
    <source>
        <dbReference type="Proteomes" id="UP000661435"/>
    </source>
</evidence>
<keyword evidence="4" id="KW-1185">Reference proteome</keyword>
<dbReference type="Proteomes" id="UP000661435">
    <property type="component" value="Unassembled WGS sequence"/>
</dbReference>
<dbReference type="PANTHER" id="PTHR43437">
    <property type="entry name" value="HYDROXYACYL-THIOESTER DEHYDRATASE TYPE 2, MITOCHONDRIAL-RELATED"/>
    <property type="match status" value="1"/>
</dbReference>
<dbReference type="Gene3D" id="3.10.129.10">
    <property type="entry name" value="Hotdog Thioesterase"/>
    <property type="match status" value="1"/>
</dbReference>
<dbReference type="FunFam" id="3.10.129.10:FF:000042">
    <property type="entry name" value="MaoC domain protein dehydratase"/>
    <property type="match status" value="1"/>
</dbReference>
<accession>A0A8J6MA06</accession>
<dbReference type="PANTHER" id="PTHR43437:SF3">
    <property type="entry name" value="HYDROXYACYL-THIOESTER DEHYDRATASE TYPE 2, MITOCHONDRIAL"/>
    <property type="match status" value="1"/>
</dbReference>